<dbReference type="Proteomes" id="UP000049127">
    <property type="component" value="Unassembled WGS sequence"/>
</dbReference>
<gene>
    <name evidence="1" type="ORF">R28058_35171</name>
</gene>
<protein>
    <submittedName>
        <fullName evidence="1">Uncharacterized protein</fullName>
    </submittedName>
</protein>
<dbReference type="AlphaFoldDB" id="A0A0C7LAH0"/>
<reference evidence="1 2" key="1">
    <citation type="submission" date="2015-01" db="EMBL/GenBank/DDBJ databases">
        <authorList>
            <person name="Aslett A.Martin."/>
            <person name="De Silva Nishadi"/>
        </authorList>
    </citation>
    <scope>NUCLEOTIDE SEQUENCE [LARGE SCALE GENOMIC DNA]</scope>
    <source>
        <strain evidence="1 2">R28058</strain>
    </source>
</reference>
<name>A0A0C7LAH0_PARSO</name>
<organism evidence="1 2">
    <name type="scientific">Paraclostridium sordellii</name>
    <name type="common">Clostridium sordellii</name>
    <dbReference type="NCBI Taxonomy" id="1505"/>
    <lineage>
        <taxon>Bacteria</taxon>
        <taxon>Bacillati</taxon>
        <taxon>Bacillota</taxon>
        <taxon>Clostridia</taxon>
        <taxon>Peptostreptococcales</taxon>
        <taxon>Peptostreptococcaceae</taxon>
        <taxon>Paraclostridium</taxon>
    </lineage>
</organism>
<evidence type="ECO:0000313" key="2">
    <source>
        <dbReference type="Proteomes" id="UP000049127"/>
    </source>
</evidence>
<evidence type="ECO:0000313" key="1">
    <source>
        <dbReference type="EMBL" id="CEP41442.1"/>
    </source>
</evidence>
<dbReference type="EMBL" id="CEKZ01000008">
    <property type="protein sequence ID" value="CEP41442.1"/>
    <property type="molecule type" value="Genomic_DNA"/>
</dbReference>
<sequence length="102" mass="12273">MDEIQKSETDVFKSSQVHLDLIQNERENEIKSLINVRGEIEAFYKMYDFIEDLNQIYKYKETQRNTLEEELELTKAINSGDIKYIFQKVTLEDKLFNKEKSR</sequence>
<accession>A0A0C7LAH0</accession>
<proteinExistence type="predicted"/>